<accession>A0ABN2ZZH7</accession>
<dbReference type="SUPFAM" id="SSF52540">
    <property type="entry name" value="P-loop containing nucleoside triphosphate hydrolases"/>
    <property type="match status" value="1"/>
</dbReference>
<dbReference type="CDD" id="cd03230">
    <property type="entry name" value="ABC_DR_subfamily_A"/>
    <property type="match status" value="1"/>
</dbReference>
<evidence type="ECO:0000259" key="3">
    <source>
        <dbReference type="PROSITE" id="PS50893"/>
    </source>
</evidence>
<evidence type="ECO:0000313" key="5">
    <source>
        <dbReference type="Proteomes" id="UP001422759"/>
    </source>
</evidence>
<keyword evidence="1" id="KW-0547">Nucleotide-binding</keyword>
<sequence>MSHQIPVPADDAPALEATGLGLKYRRGWALRDCDFRLPAGRICGLVGPNGAGKSTLMALAAGLLPPGAGSVRVFGGAPGSPQTRGRVAFLGQDKPLYPRLTVAETLRAGRELNPGWDQEAAERIVRQGDLPMSARVAGLTGGQRTRVALALALGKRPDLLMLDEPLSDVDPVSRQELTGALLGEAVENGTTVLISSHVLAELDGVCDYVLVLGGGRVRLAGDVDELLASHRLVVGAHEGDGPVPALAGHQVVELRRTSRQATALIRPAEGDGIPPGEDGWGIGDGWDVLRPTLEELLLCYLRSPQAPALLTPCARPTPEAALR</sequence>
<protein>
    <submittedName>
        <fullName evidence="4">ABC transporter ATP-binding protein</fullName>
    </submittedName>
</protein>
<dbReference type="PANTHER" id="PTHR43158:SF2">
    <property type="entry name" value="SKFA PEPTIDE EXPORT ATP-BINDING PROTEIN SKFE"/>
    <property type="match status" value="1"/>
</dbReference>
<reference evidence="4 5" key="1">
    <citation type="journal article" date="2019" name="Int. J. Syst. Evol. Microbiol.">
        <title>The Global Catalogue of Microorganisms (GCM) 10K type strain sequencing project: providing services to taxonomists for standard genome sequencing and annotation.</title>
        <authorList>
            <consortium name="The Broad Institute Genomics Platform"/>
            <consortium name="The Broad Institute Genome Sequencing Center for Infectious Disease"/>
            <person name="Wu L."/>
            <person name="Ma J."/>
        </authorList>
    </citation>
    <scope>NUCLEOTIDE SEQUENCE [LARGE SCALE GENOMIC DNA]</scope>
    <source>
        <strain evidence="4 5">JCM 14560</strain>
    </source>
</reference>
<dbReference type="InterPro" id="IPR003593">
    <property type="entry name" value="AAA+_ATPase"/>
</dbReference>
<evidence type="ECO:0000256" key="2">
    <source>
        <dbReference type="ARBA" id="ARBA00022840"/>
    </source>
</evidence>
<organism evidence="4 5">
    <name type="scientific">Kitasatospora kazusensis</name>
    <dbReference type="NCBI Taxonomy" id="407974"/>
    <lineage>
        <taxon>Bacteria</taxon>
        <taxon>Bacillati</taxon>
        <taxon>Actinomycetota</taxon>
        <taxon>Actinomycetes</taxon>
        <taxon>Kitasatosporales</taxon>
        <taxon>Streptomycetaceae</taxon>
        <taxon>Kitasatospora</taxon>
    </lineage>
</organism>
<evidence type="ECO:0000313" key="4">
    <source>
        <dbReference type="EMBL" id="GAA2150852.1"/>
    </source>
</evidence>
<dbReference type="PANTHER" id="PTHR43158">
    <property type="entry name" value="SKFA PEPTIDE EXPORT ATP-BINDING PROTEIN SKFE"/>
    <property type="match status" value="1"/>
</dbReference>
<comment type="caution">
    <text evidence="4">The sequence shown here is derived from an EMBL/GenBank/DDBJ whole genome shotgun (WGS) entry which is preliminary data.</text>
</comment>
<dbReference type="InterPro" id="IPR027417">
    <property type="entry name" value="P-loop_NTPase"/>
</dbReference>
<dbReference type="PROSITE" id="PS50893">
    <property type="entry name" value="ABC_TRANSPORTER_2"/>
    <property type="match status" value="1"/>
</dbReference>
<name>A0ABN2ZZH7_9ACTN</name>
<dbReference type="Proteomes" id="UP001422759">
    <property type="component" value="Unassembled WGS sequence"/>
</dbReference>
<proteinExistence type="predicted"/>
<dbReference type="GO" id="GO:0005524">
    <property type="term" value="F:ATP binding"/>
    <property type="evidence" value="ECO:0007669"/>
    <property type="project" value="UniProtKB-KW"/>
</dbReference>
<gene>
    <name evidence="4" type="ORF">GCM10009760_45580</name>
</gene>
<dbReference type="RefSeq" id="WP_344467780.1">
    <property type="nucleotide sequence ID" value="NZ_BAAANT010000030.1"/>
</dbReference>
<evidence type="ECO:0000256" key="1">
    <source>
        <dbReference type="ARBA" id="ARBA00022741"/>
    </source>
</evidence>
<dbReference type="EMBL" id="BAAANT010000030">
    <property type="protein sequence ID" value="GAA2150852.1"/>
    <property type="molecule type" value="Genomic_DNA"/>
</dbReference>
<keyword evidence="5" id="KW-1185">Reference proteome</keyword>
<dbReference type="InterPro" id="IPR003439">
    <property type="entry name" value="ABC_transporter-like_ATP-bd"/>
</dbReference>
<dbReference type="SMART" id="SM00382">
    <property type="entry name" value="AAA"/>
    <property type="match status" value="1"/>
</dbReference>
<keyword evidence="2 4" id="KW-0067">ATP-binding</keyword>
<dbReference type="Pfam" id="PF00005">
    <property type="entry name" value="ABC_tran"/>
    <property type="match status" value="1"/>
</dbReference>
<dbReference type="Gene3D" id="3.40.50.300">
    <property type="entry name" value="P-loop containing nucleotide triphosphate hydrolases"/>
    <property type="match status" value="1"/>
</dbReference>
<feature type="domain" description="ABC transporter" evidence="3">
    <location>
        <begin position="15"/>
        <end position="239"/>
    </location>
</feature>